<evidence type="ECO:0000313" key="2">
    <source>
        <dbReference type="EMBL" id="CAH3139277.1"/>
    </source>
</evidence>
<proteinExistence type="predicted"/>
<evidence type="ECO:0000313" key="3">
    <source>
        <dbReference type="Proteomes" id="UP001159405"/>
    </source>
</evidence>
<feature type="non-terminal residue" evidence="2">
    <location>
        <position position="99"/>
    </location>
</feature>
<protein>
    <submittedName>
        <fullName evidence="2">Uncharacterized protein</fullName>
    </submittedName>
</protein>
<name>A0ABN8PA19_9CNID</name>
<organism evidence="2 3">
    <name type="scientific">Porites lobata</name>
    <dbReference type="NCBI Taxonomy" id="104759"/>
    <lineage>
        <taxon>Eukaryota</taxon>
        <taxon>Metazoa</taxon>
        <taxon>Cnidaria</taxon>
        <taxon>Anthozoa</taxon>
        <taxon>Hexacorallia</taxon>
        <taxon>Scleractinia</taxon>
        <taxon>Fungiina</taxon>
        <taxon>Poritidae</taxon>
        <taxon>Porites</taxon>
    </lineage>
</organism>
<keyword evidence="1" id="KW-0233">DNA recombination</keyword>
<dbReference type="Proteomes" id="UP001159405">
    <property type="component" value="Unassembled WGS sequence"/>
</dbReference>
<dbReference type="PANTHER" id="PTHR34605:SF3">
    <property type="entry name" value="P CELL-TYPE AGGLUTINATION PROTEIN MAP4-LIKE-RELATED"/>
    <property type="match status" value="1"/>
</dbReference>
<dbReference type="PANTHER" id="PTHR34605">
    <property type="entry name" value="PHAGE_INTEGRASE DOMAIN-CONTAINING PROTEIN"/>
    <property type="match status" value="1"/>
</dbReference>
<gene>
    <name evidence="2" type="ORF">PLOB_00040587</name>
</gene>
<dbReference type="InterPro" id="IPR013762">
    <property type="entry name" value="Integrase-like_cat_sf"/>
</dbReference>
<accession>A0ABN8PA19</accession>
<comment type="caution">
    <text evidence="2">The sequence shown here is derived from an EMBL/GenBank/DDBJ whole genome shotgun (WGS) entry which is preliminary data.</text>
</comment>
<dbReference type="SUPFAM" id="SSF56349">
    <property type="entry name" value="DNA breaking-rejoining enzymes"/>
    <property type="match status" value="1"/>
</dbReference>
<keyword evidence="3" id="KW-1185">Reference proteome</keyword>
<dbReference type="EMBL" id="CALNXK010000062">
    <property type="protein sequence ID" value="CAH3139277.1"/>
    <property type="molecule type" value="Genomic_DNA"/>
</dbReference>
<sequence length="99" mass="10891">MQWVPLPDFHMSSDAAGVRGYGAIFNDQCPGPLFLYQDSTPLSRSKLSAFLKSTLQSNFSGHSFRVGTATTAASRGIPDYLNKTMGCWSSKTYLLYVQT</sequence>
<reference evidence="2 3" key="1">
    <citation type="submission" date="2022-05" db="EMBL/GenBank/DDBJ databases">
        <authorList>
            <consortium name="Genoscope - CEA"/>
            <person name="William W."/>
        </authorList>
    </citation>
    <scope>NUCLEOTIDE SEQUENCE [LARGE SCALE GENOMIC DNA]</scope>
</reference>
<dbReference type="InterPro" id="IPR052925">
    <property type="entry name" value="Phage_Integrase-like_Recomb"/>
</dbReference>
<evidence type="ECO:0000256" key="1">
    <source>
        <dbReference type="ARBA" id="ARBA00023172"/>
    </source>
</evidence>
<dbReference type="Gene3D" id="1.10.443.10">
    <property type="entry name" value="Intergrase catalytic core"/>
    <property type="match status" value="1"/>
</dbReference>
<dbReference type="InterPro" id="IPR011010">
    <property type="entry name" value="DNA_brk_join_enz"/>
</dbReference>